<keyword evidence="2" id="KW-0732">Signal</keyword>
<protein>
    <recommendedName>
        <fullName evidence="5">GDSL lipase/esterase</fullName>
    </recommendedName>
</protein>
<dbReference type="InterPro" id="IPR036514">
    <property type="entry name" value="SGNH_hydro_sf"/>
</dbReference>
<evidence type="ECO:0000313" key="3">
    <source>
        <dbReference type="EMBL" id="ORY81566.1"/>
    </source>
</evidence>
<feature type="signal peptide" evidence="2">
    <location>
        <begin position="1"/>
        <end position="28"/>
    </location>
</feature>
<dbReference type="Pfam" id="PF00657">
    <property type="entry name" value="Lipase_GDSL"/>
    <property type="match status" value="1"/>
</dbReference>
<dbReference type="RefSeq" id="XP_040724942.1">
    <property type="nucleotide sequence ID" value="XM_040872331.1"/>
</dbReference>
<evidence type="ECO:0008006" key="5">
    <source>
        <dbReference type="Google" id="ProtNLM"/>
    </source>
</evidence>
<evidence type="ECO:0000256" key="2">
    <source>
        <dbReference type="SAM" id="SignalP"/>
    </source>
</evidence>
<keyword evidence="1" id="KW-0378">Hydrolase</keyword>
<dbReference type="PANTHER" id="PTHR45648">
    <property type="entry name" value="GDSL LIPASE/ACYLHYDROLASE FAMILY PROTEIN (AFU_ORTHOLOGUE AFUA_4G14700)"/>
    <property type="match status" value="1"/>
</dbReference>
<name>A0A1Y2FE24_PROLT</name>
<reference evidence="3 4" key="1">
    <citation type="submission" date="2016-07" db="EMBL/GenBank/DDBJ databases">
        <title>Pervasive Adenine N6-methylation of Active Genes in Fungi.</title>
        <authorList>
            <consortium name="DOE Joint Genome Institute"/>
            <person name="Mondo S.J."/>
            <person name="Dannebaum R.O."/>
            <person name="Kuo R.C."/>
            <person name="Labutti K."/>
            <person name="Haridas S."/>
            <person name="Kuo A."/>
            <person name="Salamov A."/>
            <person name="Ahrendt S.R."/>
            <person name="Lipzen A."/>
            <person name="Sullivan W."/>
            <person name="Andreopoulos W.B."/>
            <person name="Clum A."/>
            <person name="Lindquist E."/>
            <person name="Daum C."/>
            <person name="Ramamoorthy G.K."/>
            <person name="Gryganskyi A."/>
            <person name="Culley D."/>
            <person name="Magnuson J.K."/>
            <person name="James T.Y."/>
            <person name="O'Malley M.A."/>
            <person name="Stajich J.E."/>
            <person name="Spatafora J.W."/>
            <person name="Visel A."/>
            <person name="Grigoriev I.V."/>
        </authorList>
    </citation>
    <scope>NUCLEOTIDE SEQUENCE [LARGE SCALE GENOMIC DNA]</scope>
    <source>
        <strain evidence="3 4">12-1054</strain>
    </source>
</reference>
<dbReference type="Gene3D" id="3.40.50.1110">
    <property type="entry name" value="SGNH hydrolase"/>
    <property type="match status" value="1"/>
</dbReference>
<sequence>MKSMKALNQCVFLALLVKGFYDSGNVLAHNEDPVELVHKSSLDGTTTQYSGFGRLHRLFVFGDSISETGFSTNGNTPSAQNPLGNPDFPGNTTAWGMNWVGALVKSSKGLVTWNFASPGSPVDNNVLNAIRFGHLRDFAEQVSIFKRDCTGSGAKVDWSSSDSLFLSMYGQIDLNILMLDGLPLLTNIDAVAAFEKNAKATIEKILHSYLQNWEQLYGLGARNFFAITPIQFTAVPFSLKYVQLAIDQHGEPIGDAFLPALGRVAANLNDRLAVLSSAFQETHRGSKVFFMDATALMEDVIANPSLFGYHKVDTFCPTYQNLRYINSQYPDPPTEAAKLACSGLDVGQWLWLDEHHPTSPFHVHLAKRLYAVLLA</sequence>
<dbReference type="GeneID" id="63788930"/>
<keyword evidence="4" id="KW-1185">Reference proteome</keyword>
<dbReference type="Proteomes" id="UP000193685">
    <property type="component" value="Unassembled WGS sequence"/>
</dbReference>
<accession>A0A1Y2FE24</accession>
<dbReference type="EMBL" id="MCFI01000011">
    <property type="protein sequence ID" value="ORY81566.1"/>
    <property type="molecule type" value="Genomic_DNA"/>
</dbReference>
<dbReference type="GO" id="GO:0006629">
    <property type="term" value="P:lipid metabolic process"/>
    <property type="evidence" value="ECO:0007669"/>
    <property type="project" value="InterPro"/>
</dbReference>
<gene>
    <name evidence="3" type="ORF">BCR37DRAFT_47656</name>
</gene>
<evidence type="ECO:0000313" key="4">
    <source>
        <dbReference type="Proteomes" id="UP000193685"/>
    </source>
</evidence>
<feature type="chain" id="PRO_5012576045" description="GDSL lipase/esterase" evidence="2">
    <location>
        <begin position="29"/>
        <end position="375"/>
    </location>
</feature>
<evidence type="ECO:0000256" key="1">
    <source>
        <dbReference type="ARBA" id="ARBA00022801"/>
    </source>
</evidence>
<dbReference type="AlphaFoldDB" id="A0A1Y2FE24"/>
<dbReference type="InterPro" id="IPR051058">
    <property type="entry name" value="GDSL_Est/Lipase"/>
</dbReference>
<dbReference type="PANTHER" id="PTHR45648:SF22">
    <property type="entry name" value="GDSL LIPASE_ACYLHYDROLASE FAMILY PROTEIN (AFU_ORTHOLOGUE AFUA_4G14700)"/>
    <property type="match status" value="1"/>
</dbReference>
<proteinExistence type="predicted"/>
<dbReference type="OrthoDB" id="1600564at2759"/>
<dbReference type="InterPro" id="IPR008265">
    <property type="entry name" value="Lipase_GDSL_AS"/>
</dbReference>
<comment type="caution">
    <text evidence="3">The sequence shown here is derived from an EMBL/GenBank/DDBJ whole genome shotgun (WGS) entry which is preliminary data.</text>
</comment>
<dbReference type="InterPro" id="IPR001087">
    <property type="entry name" value="GDSL"/>
</dbReference>
<dbReference type="PROSITE" id="PS01098">
    <property type="entry name" value="LIPASE_GDSL_SER"/>
    <property type="match status" value="1"/>
</dbReference>
<dbReference type="GO" id="GO:0016298">
    <property type="term" value="F:lipase activity"/>
    <property type="evidence" value="ECO:0007669"/>
    <property type="project" value="InterPro"/>
</dbReference>
<organism evidence="3 4">
    <name type="scientific">Protomyces lactucae-debilis</name>
    <dbReference type="NCBI Taxonomy" id="2754530"/>
    <lineage>
        <taxon>Eukaryota</taxon>
        <taxon>Fungi</taxon>
        <taxon>Dikarya</taxon>
        <taxon>Ascomycota</taxon>
        <taxon>Taphrinomycotina</taxon>
        <taxon>Taphrinomycetes</taxon>
        <taxon>Taphrinales</taxon>
        <taxon>Protomycetaceae</taxon>
        <taxon>Protomyces</taxon>
    </lineage>
</organism>